<evidence type="ECO:0000256" key="9">
    <source>
        <dbReference type="ARBA" id="ARBA00022777"/>
    </source>
</evidence>
<keyword evidence="8 13" id="KW-0547">Nucleotide-binding</keyword>
<evidence type="ECO:0000256" key="7">
    <source>
        <dbReference type="ARBA" id="ARBA00022723"/>
    </source>
</evidence>
<dbReference type="KEGG" id="mvn:Mevan_1295"/>
<keyword evidence="19" id="KW-1185">Reference proteome</keyword>
<comment type="subcellular location">
    <subcellularLocation>
        <location evidence="13">Cytoplasm</location>
    </subcellularLocation>
</comment>
<keyword evidence="6 13" id="KW-0808">Transferase</keyword>
<dbReference type="HAMAP" id="MF_00451">
    <property type="entry name" value="NDP_kinase"/>
    <property type="match status" value="1"/>
</dbReference>
<dbReference type="GO" id="GO:0005524">
    <property type="term" value="F:ATP binding"/>
    <property type="evidence" value="ECO:0007669"/>
    <property type="project" value="UniProtKB-UniRule"/>
</dbReference>
<evidence type="ECO:0000313" key="19">
    <source>
        <dbReference type="Proteomes" id="UP000001107"/>
    </source>
</evidence>
<dbReference type="STRING" id="406327.Mevan_1295"/>
<dbReference type="PRINTS" id="PR01243">
    <property type="entry name" value="NUCDPKINASE"/>
</dbReference>
<dbReference type="FunFam" id="3.30.70.141:FF:000003">
    <property type="entry name" value="Nucleoside diphosphate kinase"/>
    <property type="match status" value="1"/>
</dbReference>
<name>A6URS0_METVS</name>
<keyword evidence="9 13" id="KW-0418">Kinase</keyword>
<evidence type="ECO:0000256" key="14">
    <source>
        <dbReference type="PROSITE-ProRule" id="PRU00706"/>
    </source>
</evidence>
<sequence length="140" mass="16160">MRCEDEIQQTFVALKPDAVERKLIGRIIQRFEDRGFNIIEIKMLKLSKELAEEYYSEHKGKEFYERLITFMTSGKIVAMVIEGERAINTVRKMIGNTCPYDAFPGTIRGDFGLYLPKNIIHASDSIDGAKKEIELFFDSK</sequence>
<dbReference type="EC" id="2.7.4.6" evidence="3 13"/>
<evidence type="ECO:0000256" key="6">
    <source>
        <dbReference type="ARBA" id="ARBA00022679"/>
    </source>
</evidence>
<proteinExistence type="inferred from homology"/>
<dbReference type="InterPro" id="IPR034907">
    <property type="entry name" value="NDK-like_dom"/>
</dbReference>
<evidence type="ECO:0000256" key="12">
    <source>
        <dbReference type="ARBA" id="ARBA00023080"/>
    </source>
</evidence>
<dbReference type="GO" id="GO:0006241">
    <property type="term" value="P:CTP biosynthetic process"/>
    <property type="evidence" value="ECO:0007669"/>
    <property type="project" value="UniProtKB-UniRule"/>
</dbReference>
<evidence type="ECO:0000256" key="3">
    <source>
        <dbReference type="ARBA" id="ARBA00012966"/>
    </source>
</evidence>
<dbReference type="PANTHER" id="PTHR11349">
    <property type="entry name" value="NUCLEOSIDE DIPHOSPHATE KINASE"/>
    <property type="match status" value="1"/>
</dbReference>
<keyword evidence="11 13" id="KW-0460">Magnesium</keyword>
<dbReference type="eggNOG" id="arCOG04313">
    <property type="taxonomic scope" value="Archaea"/>
</dbReference>
<comment type="catalytic activity">
    <reaction evidence="13 16">
        <text>a 2'-deoxyribonucleoside 5'-diphosphate + ATP = a 2'-deoxyribonucleoside 5'-triphosphate + ADP</text>
        <dbReference type="Rhea" id="RHEA:44640"/>
        <dbReference type="ChEBI" id="CHEBI:30616"/>
        <dbReference type="ChEBI" id="CHEBI:61560"/>
        <dbReference type="ChEBI" id="CHEBI:73316"/>
        <dbReference type="ChEBI" id="CHEBI:456216"/>
        <dbReference type="EC" id="2.7.4.6"/>
    </reaction>
</comment>
<evidence type="ECO:0000256" key="1">
    <source>
        <dbReference type="ARBA" id="ARBA00001946"/>
    </source>
</evidence>
<keyword evidence="5 13" id="KW-0597">Phosphoprotein</keyword>
<evidence type="ECO:0000256" key="4">
    <source>
        <dbReference type="ARBA" id="ARBA00017632"/>
    </source>
</evidence>
<evidence type="ECO:0000256" key="5">
    <source>
        <dbReference type="ARBA" id="ARBA00022553"/>
    </source>
</evidence>
<dbReference type="PROSITE" id="PS00469">
    <property type="entry name" value="NDPK"/>
    <property type="match status" value="1"/>
</dbReference>
<evidence type="ECO:0000256" key="10">
    <source>
        <dbReference type="ARBA" id="ARBA00022840"/>
    </source>
</evidence>
<comment type="function">
    <text evidence="13">Major role in the synthesis of nucleoside triphosphates other than ATP. The ATP gamma phosphate is transferred to the NDP beta phosphate via a ping-pong mechanism, using a phosphorylated active-site intermediate.</text>
</comment>
<dbReference type="InterPro" id="IPR001564">
    <property type="entry name" value="Nucleoside_diP_kinase"/>
</dbReference>
<dbReference type="GO" id="GO:0005737">
    <property type="term" value="C:cytoplasm"/>
    <property type="evidence" value="ECO:0007669"/>
    <property type="project" value="UniProtKB-SubCell"/>
</dbReference>
<dbReference type="CDD" id="cd04413">
    <property type="entry name" value="NDPk_I"/>
    <property type="match status" value="1"/>
</dbReference>
<dbReference type="OrthoDB" id="6874at2157"/>
<feature type="binding site" evidence="13 14">
    <location>
        <position position="108"/>
    </location>
    <ligand>
        <name>ATP</name>
        <dbReference type="ChEBI" id="CHEBI:30616"/>
    </ligand>
</feature>
<dbReference type="Pfam" id="PF00334">
    <property type="entry name" value="NDK"/>
    <property type="match status" value="1"/>
</dbReference>
<evidence type="ECO:0000256" key="15">
    <source>
        <dbReference type="RuleBase" id="RU004011"/>
    </source>
</evidence>
<dbReference type="InterPro" id="IPR036850">
    <property type="entry name" value="NDK-like_dom_sf"/>
</dbReference>
<evidence type="ECO:0000256" key="8">
    <source>
        <dbReference type="ARBA" id="ARBA00022741"/>
    </source>
</evidence>
<dbReference type="Proteomes" id="UP000001107">
    <property type="component" value="Chromosome"/>
</dbReference>
<feature type="binding site" evidence="13 14">
    <location>
        <position position="15"/>
    </location>
    <ligand>
        <name>ATP</name>
        <dbReference type="ChEBI" id="CHEBI:30616"/>
    </ligand>
</feature>
<dbReference type="GO" id="GO:0004550">
    <property type="term" value="F:nucleoside diphosphate kinase activity"/>
    <property type="evidence" value="ECO:0007669"/>
    <property type="project" value="UniProtKB-UniRule"/>
</dbReference>
<dbReference type="GO" id="GO:0046872">
    <property type="term" value="F:metal ion binding"/>
    <property type="evidence" value="ECO:0007669"/>
    <property type="project" value="UniProtKB-KW"/>
</dbReference>
<evidence type="ECO:0000256" key="11">
    <source>
        <dbReference type="ARBA" id="ARBA00022842"/>
    </source>
</evidence>
<feature type="binding site" evidence="13 14">
    <location>
        <position position="97"/>
    </location>
    <ligand>
        <name>ATP</name>
        <dbReference type="ChEBI" id="CHEBI:30616"/>
    </ligand>
</feature>
<keyword evidence="13" id="KW-0963">Cytoplasm</keyword>
<evidence type="ECO:0000256" key="13">
    <source>
        <dbReference type="HAMAP-Rule" id="MF_00451"/>
    </source>
</evidence>
<comment type="similarity">
    <text evidence="2 13 14 15">Belongs to the NDK family.</text>
</comment>
<dbReference type="PROSITE" id="PS51374">
    <property type="entry name" value="NDPK_LIKE"/>
    <property type="match status" value="1"/>
</dbReference>
<feature type="active site" description="Pros-phosphohistidine intermediate" evidence="13 14">
    <location>
        <position position="121"/>
    </location>
</feature>
<dbReference type="EMBL" id="CP000742">
    <property type="protein sequence ID" value="ABR55192.1"/>
    <property type="molecule type" value="Genomic_DNA"/>
</dbReference>
<feature type="binding site" evidence="13 14">
    <location>
        <position position="91"/>
    </location>
    <ligand>
        <name>ATP</name>
        <dbReference type="ChEBI" id="CHEBI:30616"/>
    </ligand>
</feature>
<dbReference type="NCBIfam" id="NF011112">
    <property type="entry name" value="PRK14540.1"/>
    <property type="match status" value="1"/>
</dbReference>
<dbReference type="SUPFAM" id="SSF54919">
    <property type="entry name" value="Nucleoside diphosphate kinase, NDK"/>
    <property type="match status" value="1"/>
</dbReference>
<accession>A6URS0</accession>
<evidence type="ECO:0000256" key="2">
    <source>
        <dbReference type="ARBA" id="ARBA00008142"/>
    </source>
</evidence>
<dbReference type="SMART" id="SM00562">
    <property type="entry name" value="NDK"/>
    <property type="match status" value="1"/>
</dbReference>
<dbReference type="NCBIfam" id="NF001908">
    <property type="entry name" value="PRK00668.1"/>
    <property type="match status" value="1"/>
</dbReference>
<evidence type="ECO:0000256" key="16">
    <source>
        <dbReference type="RuleBase" id="RU004013"/>
    </source>
</evidence>
<keyword evidence="12 13" id="KW-0546">Nucleotide metabolism</keyword>
<protein>
    <recommendedName>
        <fullName evidence="4 13">Nucleoside diphosphate kinase</fullName>
        <shortName evidence="13">NDK</shortName>
        <shortName evidence="13">NDP kinase</shortName>
        <ecNumber evidence="3 13">2.7.4.6</ecNumber>
    </recommendedName>
    <alternativeName>
        <fullName evidence="13">Nucleoside-2-P kinase</fullName>
    </alternativeName>
</protein>
<dbReference type="GeneID" id="5324757"/>
<feature type="domain" description="Nucleoside diphosphate kinase-like" evidence="17">
    <location>
        <begin position="7"/>
        <end position="140"/>
    </location>
</feature>
<organism evidence="18 19">
    <name type="scientific">Methanococcus vannielii (strain ATCC 35089 / DSM 1224 / JCM 13029 / OCM 148 / SB)</name>
    <dbReference type="NCBI Taxonomy" id="406327"/>
    <lineage>
        <taxon>Archaea</taxon>
        <taxon>Methanobacteriati</taxon>
        <taxon>Methanobacteriota</taxon>
        <taxon>Methanomada group</taxon>
        <taxon>Methanococci</taxon>
        <taxon>Methanococcales</taxon>
        <taxon>Methanococcaceae</taxon>
        <taxon>Methanococcus</taxon>
    </lineage>
</organism>
<evidence type="ECO:0000313" key="18">
    <source>
        <dbReference type="EMBL" id="ABR55192.1"/>
    </source>
</evidence>
<dbReference type="GO" id="GO:0006183">
    <property type="term" value="P:GTP biosynthetic process"/>
    <property type="evidence" value="ECO:0007669"/>
    <property type="project" value="UniProtKB-UniRule"/>
</dbReference>
<reference evidence="18" key="1">
    <citation type="submission" date="2007-06" db="EMBL/GenBank/DDBJ databases">
        <title>Complete sequence of Methanococcus vannielii SB.</title>
        <authorList>
            <consortium name="US DOE Joint Genome Institute"/>
            <person name="Copeland A."/>
            <person name="Lucas S."/>
            <person name="Lapidus A."/>
            <person name="Barry K."/>
            <person name="Glavina del Rio T."/>
            <person name="Dalin E."/>
            <person name="Tice H."/>
            <person name="Pitluck S."/>
            <person name="Chain P."/>
            <person name="Malfatti S."/>
            <person name="Shin M."/>
            <person name="Vergez L."/>
            <person name="Schmutz J."/>
            <person name="Larimer F."/>
            <person name="Land M."/>
            <person name="Hauser L."/>
            <person name="Kyrpides N."/>
            <person name="Anderson I."/>
            <person name="Sieprawska-Lupa M."/>
            <person name="Whitman W.B."/>
            <person name="Richardson P."/>
        </authorList>
    </citation>
    <scope>NUCLEOTIDE SEQUENCE [LARGE SCALE GENOMIC DNA]</scope>
    <source>
        <strain evidence="18">SB</strain>
    </source>
</reference>
<feature type="binding site" evidence="13 14">
    <location>
        <position position="63"/>
    </location>
    <ligand>
        <name>ATP</name>
        <dbReference type="ChEBI" id="CHEBI:30616"/>
    </ligand>
</feature>
<dbReference type="AlphaFoldDB" id="A6URS0"/>
<keyword evidence="10 13" id="KW-0067">ATP-binding</keyword>
<keyword evidence="7 13" id="KW-0479">Metal-binding</keyword>
<dbReference type="RefSeq" id="WP_012066107.1">
    <property type="nucleotide sequence ID" value="NC_009634.1"/>
</dbReference>
<feature type="binding site" evidence="13 14">
    <location>
        <position position="118"/>
    </location>
    <ligand>
        <name>ATP</name>
        <dbReference type="ChEBI" id="CHEBI:30616"/>
    </ligand>
</feature>
<evidence type="ECO:0000259" key="17">
    <source>
        <dbReference type="SMART" id="SM00562"/>
    </source>
</evidence>
<dbReference type="Gene3D" id="3.30.70.141">
    <property type="entry name" value="Nucleoside diphosphate kinase-like domain"/>
    <property type="match status" value="1"/>
</dbReference>
<gene>
    <name evidence="13" type="primary">ndk</name>
    <name evidence="18" type="ordered locus">Mevan_1295</name>
</gene>
<dbReference type="InterPro" id="IPR023005">
    <property type="entry name" value="Nucleoside_diP_kinase_AS"/>
</dbReference>
<dbReference type="GO" id="GO:0006228">
    <property type="term" value="P:UTP biosynthetic process"/>
    <property type="evidence" value="ECO:0007669"/>
    <property type="project" value="UniProtKB-UniRule"/>
</dbReference>
<comment type="cofactor">
    <cofactor evidence="1 13">
        <name>Mg(2+)</name>
        <dbReference type="ChEBI" id="CHEBI:18420"/>
    </cofactor>
</comment>
<comment type="catalytic activity">
    <reaction evidence="13">
        <text>a ribonucleoside 5'-diphosphate + ATP = a ribonucleoside 5'-triphosphate + ADP</text>
        <dbReference type="Rhea" id="RHEA:18113"/>
        <dbReference type="ChEBI" id="CHEBI:30616"/>
        <dbReference type="ChEBI" id="CHEBI:57930"/>
        <dbReference type="ChEBI" id="CHEBI:61557"/>
        <dbReference type="ChEBI" id="CHEBI:456216"/>
        <dbReference type="EC" id="2.7.4.6"/>
    </reaction>
</comment>
<dbReference type="HOGENOM" id="CLU_060216_6_3_2"/>